<feature type="signal peptide" evidence="1">
    <location>
        <begin position="1"/>
        <end position="20"/>
    </location>
</feature>
<protein>
    <recommendedName>
        <fullName evidence="4">Lipoprotein</fullName>
    </recommendedName>
</protein>
<dbReference type="RefSeq" id="WP_094829191.1">
    <property type="nucleotide sequence ID" value="NZ_NEVL01000007.1"/>
</dbReference>
<dbReference type="AlphaFoldDB" id="A0A261RVD2"/>
<sequence length="136" mass="14651">MSVKTLPTVAARCLSPLLFAALAGCAVTRGEAPEAPATTEAVAAVEQARESYAAGRYGEVIRLVATSDDIALAPRALRVEAFKLQAFSYCVSNYRQLCEDAFVRILALQPDFALAPNEAGHPNWGPVFRTAQQRVR</sequence>
<keyword evidence="1" id="KW-0732">Signal</keyword>
<dbReference type="OrthoDB" id="8590585at2"/>
<accession>A0A261RVD2</accession>
<dbReference type="PROSITE" id="PS51257">
    <property type="entry name" value="PROKAR_LIPOPROTEIN"/>
    <property type="match status" value="1"/>
</dbReference>
<dbReference type="EMBL" id="NEVL01000007">
    <property type="protein sequence ID" value="OZI28253.1"/>
    <property type="molecule type" value="Genomic_DNA"/>
</dbReference>
<feature type="chain" id="PRO_5013397225" description="Lipoprotein" evidence="1">
    <location>
        <begin position="21"/>
        <end position="136"/>
    </location>
</feature>
<name>A0A261RVD2_9BORD</name>
<gene>
    <name evidence="2" type="ORF">CEG14_25415</name>
</gene>
<evidence type="ECO:0000313" key="2">
    <source>
        <dbReference type="EMBL" id="OZI28253.1"/>
    </source>
</evidence>
<dbReference type="InterPro" id="IPR047780">
    <property type="entry name" value="TssQ-like"/>
</dbReference>
<organism evidence="2 3">
    <name type="scientific">Bordetella genomosp. 1</name>
    <dbReference type="NCBI Taxonomy" id="1395607"/>
    <lineage>
        <taxon>Bacteria</taxon>
        <taxon>Pseudomonadati</taxon>
        <taxon>Pseudomonadota</taxon>
        <taxon>Betaproteobacteria</taxon>
        <taxon>Burkholderiales</taxon>
        <taxon>Alcaligenaceae</taxon>
        <taxon>Bordetella</taxon>
    </lineage>
</organism>
<comment type="caution">
    <text evidence="2">The sequence shown here is derived from an EMBL/GenBank/DDBJ whole genome shotgun (WGS) entry which is preliminary data.</text>
</comment>
<dbReference type="NCBIfam" id="NF038027">
    <property type="entry name" value="TssQ_fam"/>
    <property type="match status" value="1"/>
</dbReference>
<reference evidence="2 3" key="1">
    <citation type="submission" date="2017-05" db="EMBL/GenBank/DDBJ databases">
        <title>Complete and WGS of Bordetella genogroups.</title>
        <authorList>
            <person name="Spilker T."/>
            <person name="LiPuma J."/>
        </authorList>
    </citation>
    <scope>NUCLEOTIDE SEQUENCE [LARGE SCALE GENOMIC DNA]</scope>
    <source>
        <strain evidence="2 3">AU17610</strain>
    </source>
</reference>
<evidence type="ECO:0000256" key="1">
    <source>
        <dbReference type="SAM" id="SignalP"/>
    </source>
</evidence>
<proteinExistence type="predicted"/>
<dbReference type="Proteomes" id="UP000217005">
    <property type="component" value="Unassembled WGS sequence"/>
</dbReference>
<evidence type="ECO:0008006" key="4">
    <source>
        <dbReference type="Google" id="ProtNLM"/>
    </source>
</evidence>
<evidence type="ECO:0000313" key="3">
    <source>
        <dbReference type="Proteomes" id="UP000217005"/>
    </source>
</evidence>